<dbReference type="AlphaFoldDB" id="A0A9W5TXX6"/>
<name>A0A9W5TXX6_9BACI</name>
<organism evidence="3 4">
    <name type="scientific">Lentibacillus populi</name>
    <dbReference type="NCBI Taxonomy" id="1827502"/>
    <lineage>
        <taxon>Bacteria</taxon>
        <taxon>Bacillati</taxon>
        <taxon>Bacillota</taxon>
        <taxon>Bacilli</taxon>
        <taxon>Bacillales</taxon>
        <taxon>Bacillaceae</taxon>
        <taxon>Lentibacillus</taxon>
    </lineage>
</organism>
<dbReference type="Proteomes" id="UP000621492">
    <property type="component" value="Unassembled WGS sequence"/>
</dbReference>
<dbReference type="SUPFAM" id="SSF56317">
    <property type="entry name" value="Carbon-nitrogen hydrolase"/>
    <property type="match status" value="1"/>
</dbReference>
<protein>
    <recommendedName>
        <fullName evidence="2">CN hydrolase domain-containing protein</fullName>
    </recommendedName>
</protein>
<dbReference type="PANTHER" id="PTHR23088:SF27">
    <property type="entry name" value="DEAMINATED GLUTATHIONE AMIDASE"/>
    <property type="match status" value="1"/>
</dbReference>
<reference evidence="3" key="2">
    <citation type="submission" date="2020-09" db="EMBL/GenBank/DDBJ databases">
        <authorList>
            <person name="Sun Q."/>
            <person name="Zhou Y."/>
        </authorList>
    </citation>
    <scope>NUCLEOTIDE SEQUENCE</scope>
    <source>
        <strain evidence="3">CGMCC 1.15454</strain>
    </source>
</reference>
<reference evidence="3" key="1">
    <citation type="journal article" date="2014" name="Int. J. Syst. Evol. Microbiol.">
        <title>Complete genome sequence of Corynebacterium casei LMG S-19264T (=DSM 44701T), isolated from a smear-ripened cheese.</title>
        <authorList>
            <consortium name="US DOE Joint Genome Institute (JGI-PGF)"/>
            <person name="Walter F."/>
            <person name="Albersmeier A."/>
            <person name="Kalinowski J."/>
            <person name="Ruckert C."/>
        </authorList>
    </citation>
    <scope>NUCLEOTIDE SEQUENCE</scope>
    <source>
        <strain evidence="3">CGMCC 1.15454</strain>
    </source>
</reference>
<sequence>MFVPAAWYQGILKEDQWEVLLRARAIENVIFVCASNQTNNGFTGHSMIIDPMGAILTSAAEEECLLITEIDLNRRKRIKKKYQV</sequence>
<accession>A0A9W5TXX6</accession>
<evidence type="ECO:0000256" key="1">
    <source>
        <dbReference type="ARBA" id="ARBA00010613"/>
    </source>
</evidence>
<dbReference type="PROSITE" id="PS50263">
    <property type="entry name" value="CN_HYDROLASE"/>
    <property type="match status" value="1"/>
</dbReference>
<evidence type="ECO:0000313" key="4">
    <source>
        <dbReference type="Proteomes" id="UP000621492"/>
    </source>
</evidence>
<dbReference type="PANTHER" id="PTHR23088">
    <property type="entry name" value="NITRILASE-RELATED"/>
    <property type="match status" value="1"/>
</dbReference>
<evidence type="ECO:0000259" key="2">
    <source>
        <dbReference type="PROSITE" id="PS50263"/>
    </source>
</evidence>
<dbReference type="Gene3D" id="3.60.110.10">
    <property type="entry name" value="Carbon-nitrogen hydrolase"/>
    <property type="match status" value="1"/>
</dbReference>
<gene>
    <name evidence="3" type="ORF">GCM10011409_21670</name>
</gene>
<dbReference type="EMBL" id="BMJD01000015">
    <property type="protein sequence ID" value="GGB43760.1"/>
    <property type="molecule type" value="Genomic_DNA"/>
</dbReference>
<proteinExistence type="inferred from homology"/>
<feature type="domain" description="CN hydrolase" evidence="2">
    <location>
        <begin position="1"/>
        <end position="72"/>
    </location>
</feature>
<evidence type="ECO:0000313" key="3">
    <source>
        <dbReference type="EMBL" id="GGB43760.1"/>
    </source>
</evidence>
<dbReference type="InterPro" id="IPR036526">
    <property type="entry name" value="C-N_Hydrolase_sf"/>
</dbReference>
<comment type="similarity">
    <text evidence="1">Belongs to the carbon-nitrogen hydrolase superfamily. NIT1/NIT2 family.</text>
</comment>
<dbReference type="Pfam" id="PF00795">
    <property type="entry name" value="CN_hydrolase"/>
    <property type="match status" value="1"/>
</dbReference>
<keyword evidence="4" id="KW-1185">Reference proteome</keyword>
<dbReference type="InterPro" id="IPR003010">
    <property type="entry name" value="C-N_Hydrolase"/>
</dbReference>
<comment type="caution">
    <text evidence="3">The sequence shown here is derived from an EMBL/GenBank/DDBJ whole genome shotgun (WGS) entry which is preliminary data.</text>
</comment>